<evidence type="ECO:0000313" key="3">
    <source>
        <dbReference type="Proteomes" id="UP000004750"/>
    </source>
</evidence>
<dbReference type="EMBL" id="AGCM01000135">
    <property type="protein sequence ID" value="EHM52462.1"/>
    <property type="molecule type" value="Genomic_DNA"/>
</dbReference>
<comment type="caution">
    <text evidence="2">The sequence shown here is derived from an EMBL/GenBank/DDBJ whole genome shotgun (WGS) entry which is preliminary data.</text>
</comment>
<feature type="region of interest" description="Disordered" evidence="1">
    <location>
        <begin position="1"/>
        <end position="63"/>
    </location>
</feature>
<feature type="compositionally biased region" description="Polar residues" evidence="1">
    <location>
        <begin position="15"/>
        <end position="51"/>
    </location>
</feature>
<reference evidence="2 3" key="1">
    <citation type="submission" date="2011-08" db="EMBL/GenBank/DDBJ databases">
        <authorList>
            <person name="Weinstock G."/>
            <person name="Sodergren E."/>
            <person name="Clifton S."/>
            <person name="Fulton L."/>
            <person name="Fulton B."/>
            <person name="Courtney L."/>
            <person name="Fronick C."/>
            <person name="Harrison M."/>
            <person name="Strong C."/>
            <person name="Farmer C."/>
            <person name="Delahaunty K."/>
            <person name="Markovic C."/>
            <person name="Hall O."/>
            <person name="Minx P."/>
            <person name="Tomlinson C."/>
            <person name="Mitreva M."/>
            <person name="Hou S."/>
            <person name="Chen J."/>
            <person name="Wollam A."/>
            <person name="Pepin K.H."/>
            <person name="Johnson M."/>
            <person name="Bhonagiri V."/>
            <person name="Zhang X."/>
            <person name="Suruliraj S."/>
            <person name="Warren W."/>
            <person name="Chinwalla A."/>
            <person name="Mardis E.R."/>
            <person name="Wilson R.K."/>
        </authorList>
    </citation>
    <scope>NUCLEOTIDE SEQUENCE [LARGE SCALE GENOMIC DNA]</scope>
    <source>
        <strain evidence="2 3">F0432</strain>
    </source>
</reference>
<organism evidence="2 3">
    <name type="scientific">Cardiobacterium valvarum F0432</name>
    <dbReference type="NCBI Taxonomy" id="797473"/>
    <lineage>
        <taxon>Bacteria</taxon>
        <taxon>Pseudomonadati</taxon>
        <taxon>Pseudomonadota</taxon>
        <taxon>Gammaproteobacteria</taxon>
        <taxon>Cardiobacteriales</taxon>
        <taxon>Cardiobacteriaceae</taxon>
        <taxon>Cardiobacterium</taxon>
    </lineage>
</organism>
<dbReference type="STRING" id="797473.HMPREF9080_02324"/>
<accession>G9ZHR7</accession>
<dbReference type="Proteomes" id="UP000004750">
    <property type="component" value="Unassembled WGS sequence"/>
</dbReference>
<evidence type="ECO:0000313" key="2">
    <source>
        <dbReference type="EMBL" id="EHM52462.1"/>
    </source>
</evidence>
<protein>
    <submittedName>
        <fullName evidence="2">Uncharacterized protein</fullName>
    </submittedName>
</protein>
<gene>
    <name evidence="2" type="ORF">HMPREF9080_02324</name>
</gene>
<dbReference type="HOGENOM" id="CLU_2877520_0_0_6"/>
<evidence type="ECO:0000256" key="1">
    <source>
        <dbReference type="SAM" id="MobiDB-lite"/>
    </source>
</evidence>
<dbReference type="AlphaFoldDB" id="G9ZHR7"/>
<proteinExistence type="predicted"/>
<sequence length="63" mass="6413">MSGNVIVAPRILPDTTDTAPNSSRLRANDNTAPLTSAGESSGRITRQNTCQGRAPSVAAASST</sequence>
<name>G9ZHR7_9GAMM</name>